<dbReference type="AlphaFoldDB" id="A0A6C0CU04"/>
<name>A0A6C0CU04_9ZZZZ</name>
<dbReference type="Pfam" id="PF09612">
    <property type="entry name" value="HtrL_YibB"/>
    <property type="match status" value="1"/>
</dbReference>
<dbReference type="EMBL" id="MN739480">
    <property type="protein sequence ID" value="QHT07204.1"/>
    <property type="molecule type" value="Genomic_DNA"/>
</dbReference>
<reference evidence="1" key="1">
    <citation type="journal article" date="2020" name="Nature">
        <title>Giant virus diversity and host interactions through global metagenomics.</title>
        <authorList>
            <person name="Schulz F."/>
            <person name="Roux S."/>
            <person name="Paez-Espino D."/>
            <person name="Jungbluth S."/>
            <person name="Walsh D.A."/>
            <person name="Denef V.J."/>
            <person name="McMahon K.D."/>
            <person name="Konstantinidis K.T."/>
            <person name="Eloe-Fadrosh E.A."/>
            <person name="Kyrpides N.C."/>
            <person name="Woyke T."/>
        </authorList>
    </citation>
    <scope>NUCLEOTIDE SEQUENCE</scope>
    <source>
        <strain evidence="1">GVMAG-M-3300021962-46</strain>
    </source>
</reference>
<evidence type="ECO:0000313" key="1">
    <source>
        <dbReference type="EMBL" id="QHT07204.1"/>
    </source>
</evidence>
<protein>
    <submittedName>
        <fullName evidence="1">Uncharacterized protein</fullName>
    </submittedName>
</protein>
<organism evidence="1">
    <name type="scientific">viral metagenome</name>
    <dbReference type="NCBI Taxonomy" id="1070528"/>
    <lineage>
        <taxon>unclassified sequences</taxon>
        <taxon>metagenomes</taxon>
        <taxon>organismal metagenomes</taxon>
    </lineage>
</organism>
<sequence>MSANCTIVTCYYRSPAKHSLERYDEWMKNFLTTIPNEMVIFCDEVSASTIASYREKNIDKTKIIILPLYETYCGDQSKHELWIHDWRRDIEHRIHHPNLYIIWNEKAKFVERAIELNPFHTDFFCWCDIGCFRHQEELYLFQQGWPSPTFLQSAQKDKMYFLNITPFEEKDFNILPNGLTHSFEHVTRIGATIFLGHKIVFQEYIQSFYETMNQYIQNDYFTGKDQNIIATLYVLKPELFKMIRPIDGEGDPWFYLQRYFLKEISI</sequence>
<dbReference type="InterPro" id="IPR011735">
    <property type="entry name" value="WlaTC/HtrL_glycosyltransf"/>
</dbReference>
<proteinExistence type="predicted"/>
<accession>A0A6C0CU04</accession>